<comment type="similarity">
    <text evidence="1">Belongs to the leucine-binding protein family.</text>
</comment>
<dbReference type="PANTHER" id="PTHR47628:SF1">
    <property type="entry name" value="ALIPHATIC AMIDASE EXPRESSION-REGULATING PROTEIN"/>
    <property type="match status" value="1"/>
</dbReference>
<feature type="domain" description="Leucine-binding protein" evidence="3">
    <location>
        <begin position="129"/>
        <end position="461"/>
    </location>
</feature>
<dbReference type="AlphaFoldDB" id="A0A4Q7V2R3"/>
<evidence type="ECO:0000256" key="2">
    <source>
        <dbReference type="ARBA" id="ARBA00022729"/>
    </source>
</evidence>
<evidence type="ECO:0000313" key="4">
    <source>
        <dbReference type="EMBL" id="RZT87808.1"/>
    </source>
</evidence>
<proteinExistence type="inferred from homology"/>
<evidence type="ECO:0000313" key="5">
    <source>
        <dbReference type="Proteomes" id="UP000291591"/>
    </source>
</evidence>
<keyword evidence="2" id="KW-0732">Signal</keyword>
<evidence type="ECO:0000259" key="3">
    <source>
        <dbReference type="Pfam" id="PF13458"/>
    </source>
</evidence>
<dbReference type="OrthoDB" id="7337537at2"/>
<protein>
    <submittedName>
        <fullName evidence="4">ABC-type branched-subunit amino acid transport system substrate-binding protein</fullName>
    </submittedName>
</protein>
<comment type="caution">
    <text evidence="4">The sequence shown here is derived from an EMBL/GenBank/DDBJ whole genome shotgun (WGS) entry which is preliminary data.</text>
</comment>
<dbReference type="EMBL" id="SHKL01000001">
    <property type="protein sequence ID" value="RZT87808.1"/>
    <property type="molecule type" value="Genomic_DNA"/>
</dbReference>
<dbReference type="SUPFAM" id="SSF53822">
    <property type="entry name" value="Periplasmic binding protein-like I"/>
    <property type="match status" value="1"/>
</dbReference>
<evidence type="ECO:0000256" key="1">
    <source>
        <dbReference type="ARBA" id="ARBA00010062"/>
    </source>
</evidence>
<organism evidence="4 5">
    <name type="scientific">Pseudonocardia sediminis</name>
    <dbReference type="NCBI Taxonomy" id="1397368"/>
    <lineage>
        <taxon>Bacteria</taxon>
        <taxon>Bacillati</taxon>
        <taxon>Actinomycetota</taxon>
        <taxon>Actinomycetes</taxon>
        <taxon>Pseudonocardiales</taxon>
        <taxon>Pseudonocardiaceae</taxon>
        <taxon>Pseudonocardia</taxon>
    </lineage>
</organism>
<dbReference type="CDD" id="cd06331">
    <property type="entry name" value="PBP1_AmiC-like"/>
    <property type="match status" value="1"/>
</dbReference>
<dbReference type="Pfam" id="PF13458">
    <property type="entry name" value="Peripla_BP_6"/>
    <property type="match status" value="1"/>
</dbReference>
<sequence>MGVVAVTAEEFAAVPPEVVFDRFGRGSGAGWLFDADCDRLAVGAVVTLRAPLGGTAPVDIHGRISDVRRPHSLTVTHAQPWRGRIRLRFTAAPGGTRIRLHSEIDERGLEWLMRRQGLPVRAGAAGGNRLGLLTSKSGPGSLFAAATENVASLALEEINGDGGIGGRPVDLLVADDATDAATGVLEARRLVRSGCRTIIVMTTSATFEAVSASLADSGVLLVEPHMNEGGREERLRIRLGERPAAQLAAAAAPLMRSAGGRRWFLAGNDYVWPRAVNAAARAVLPAHGATLVGERYAPLGTQDFTPLVEAVAASGADVVLNTFVGADGAAFERQCHAMGLRETALSLGPAMDESTLERVGAAAAPGIHGVSGYFQGLGTERNDSLVTRYREAFGPWAPPLSTLSESVFEAIHMWSGAARRARSTDPLRVADEMRVGRFELPRGTVTLDGSDLVQQRLYLAEAHGAMFDRVYPVGAAG</sequence>
<dbReference type="InterPro" id="IPR023393">
    <property type="entry name" value="START-like_dom_sf"/>
</dbReference>
<dbReference type="SUPFAM" id="SSF55961">
    <property type="entry name" value="Bet v1-like"/>
    <property type="match status" value="1"/>
</dbReference>
<name>A0A4Q7V2R3_PSEST</name>
<reference evidence="4 5" key="1">
    <citation type="submission" date="2019-02" db="EMBL/GenBank/DDBJ databases">
        <title>Sequencing the genomes of 1000 actinobacteria strains.</title>
        <authorList>
            <person name="Klenk H.-P."/>
        </authorList>
    </citation>
    <scope>NUCLEOTIDE SEQUENCE [LARGE SCALE GENOMIC DNA]</scope>
    <source>
        <strain evidence="4 5">DSM 45779</strain>
    </source>
</reference>
<dbReference type="Gene3D" id="3.40.50.2300">
    <property type="match status" value="2"/>
</dbReference>
<accession>A0A4Q7V2R3</accession>
<dbReference type="Proteomes" id="UP000291591">
    <property type="component" value="Unassembled WGS sequence"/>
</dbReference>
<dbReference type="PANTHER" id="PTHR47628">
    <property type="match status" value="1"/>
</dbReference>
<dbReference type="RefSeq" id="WP_130291904.1">
    <property type="nucleotide sequence ID" value="NZ_SHKL01000001.1"/>
</dbReference>
<dbReference type="InterPro" id="IPR028082">
    <property type="entry name" value="Peripla_BP_I"/>
</dbReference>
<gene>
    <name evidence="4" type="ORF">EV383_4734</name>
</gene>
<dbReference type="Gene3D" id="3.30.530.20">
    <property type="match status" value="1"/>
</dbReference>
<dbReference type="InterPro" id="IPR028081">
    <property type="entry name" value="Leu-bd"/>
</dbReference>
<keyword evidence="5" id="KW-1185">Reference proteome</keyword>